<organism evidence="2 3">
    <name type="scientific">Lasiosphaeris hirsuta</name>
    <dbReference type="NCBI Taxonomy" id="260670"/>
    <lineage>
        <taxon>Eukaryota</taxon>
        <taxon>Fungi</taxon>
        <taxon>Dikarya</taxon>
        <taxon>Ascomycota</taxon>
        <taxon>Pezizomycotina</taxon>
        <taxon>Sordariomycetes</taxon>
        <taxon>Sordariomycetidae</taxon>
        <taxon>Sordariales</taxon>
        <taxon>Lasiosphaeriaceae</taxon>
        <taxon>Lasiosphaeris</taxon>
    </lineage>
</organism>
<dbReference type="AlphaFoldDB" id="A0AA40E522"/>
<protein>
    <submittedName>
        <fullName evidence="2">Uncharacterized protein</fullName>
    </submittedName>
</protein>
<dbReference type="EMBL" id="JAUKUA010000002">
    <property type="protein sequence ID" value="KAK0724221.1"/>
    <property type="molecule type" value="Genomic_DNA"/>
</dbReference>
<feature type="region of interest" description="Disordered" evidence="1">
    <location>
        <begin position="340"/>
        <end position="365"/>
    </location>
</feature>
<gene>
    <name evidence="2" type="ORF">B0H67DRAFT_101349</name>
</gene>
<proteinExistence type="predicted"/>
<dbReference type="InterPro" id="IPR027417">
    <property type="entry name" value="P-loop_NTPase"/>
</dbReference>
<dbReference type="SUPFAM" id="SSF52540">
    <property type="entry name" value="P-loop containing nucleoside triphosphate hydrolases"/>
    <property type="match status" value="1"/>
</dbReference>
<accession>A0AA40E522</accession>
<evidence type="ECO:0000256" key="1">
    <source>
        <dbReference type="SAM" id="MobiDB-lite"/>
    </source>
</evidence>
<sequence length="365" mass="40691">MATPLCASETRLSTVVAASADTAQQHNFNHRRVQLRSNIEDLAITRDATGPSYLAPNDLVKEQPRHGETYNGLRLLTEALRVLFTVIDLLNRQHAVDDDAQSLEARSSTSNRCHSQIALVEQKLPLVGGRYDATAVCPNLQRRAQNHADPVFPGAKCCRGRQGRGGTRSPIPNQHFVIATPIKTCFTGRKTQLAKLEAAFRDLTRPIQQKFVTYGLSGSGKTELAFKYAHEHQNKFWGVFFVDGSSKKNVTGSYTDIATLGGVEPNEKAAKAMLSGICEWPNYLKFYDHQIERIRRSLHSQKRDSSGNRKLLDNDTNSISVFSTYEILYKSLQSSTKEKCQDAVESNDYTSSPLPLPEHSARRPD</sequence>
<name>A0AA40E522_9PEZI</name>
<evidence type="ECO:0000313" key="2">
    <source>
        <dbReference type="EMBL" id="KAK0724221.1"/>
    </source>
</evidence>
<evidence type="ECO:0000313" key="3">
    <source>
        <dbReference type="Proteomes" id="UP001172102"/>
    </source>
</evidence>
<dbReference type="Gene3D" id="3.40.50.300">
    <property type="entry name" value="P-loop containing nucleotide triphosphate hydrolases"/>
    <property type="match status" value="1"/>
</dbReference>
<dbReference type="Proteomes" id="UP001172102">
    <property type="component" value="Unassembled WGS sequence"/>
</dbReference>
<keyword evidence="3" id="KW-1185">Reference proteome</keyword>
<comment type="caution">
    <text evidence="2">The sequence shown here is derived from an EMBL/GenBank/DDBJ whole genome shotgun (WGS) entry which is preliminary data.</text>
</comment>
<reference evidence="2" key="1">
    <citation type="submission" date="2023-06" db="EMBL/GenBank/DDBJ databases">
        <title>Genome-scale phylogeny and comparative genomics of the fungal order Sordariales.</title>
        <authorList>
            <consortium name="Lawrence Berkeley National Laboratory"/>
            <person name="Hensen N."/>
            <person name="Bonometti L."/>
            <person name="Westerberg I."/>
            <person name="Brannstrom I.O."/>
            <person name="Guillou S."/>
            <person name="Cros-Aarteil S."/>
            <person name="Calhoun S."/>
            <person name="Haridas S."/>
            <person name="Kuo A."/>
            <person name="Mondo S."/>
            <person name="Pangilinan J."/>
            <person name="Riley R."/>
            <person name="Labutti K."/>
            <person name="Andreopoulos B."/>
            <person name="Lipzen A."/>
            <person name="Chen C."/>
            <person name="Yanf M."/>
            <person name="Daum C."/>
            <person name="Ng V."/>
            <person name="Clum A."/>
            <person name="Steindorff A."/>
            <person name="Ohm R."/>
            <person name="Martin F."/>
            <person name="Silar P."/>
            <person name="Natvig D."/>
            <person name="Lalanne C."/>
            <person name="Gautier V."/>
            <person name="Ament-Velasquez S.L."/>
            <person name="Kruys A."/>
            <person name="Hutchinson M.I."/>
            <person name="Powell A.J."/>
            <person name="Barry K."/>
            <person name="Miller A.N."/>
            <person name="Grigoriev I.V."/>
            <person name="Debuchy R."/>
            <person name="Gladieux P."/>
            <person name="Thoren M.H."/>
            <person name="Johannesson H."/>
        </authorList>
    </citation>
    <scope>NUCLEOTIDE SEQUENCE</scope>
    <source>
        <strain evidence="2">SMH4607-1</strain>
    </source>
</reference>